<comment type="caution">
    <text evidence="2">The sequence shown here is derived from an EMBL/GenBank/DDBJ whole genome shotgun (WGS) entry which is preliminary data.</text>
</comment>
<evidence type="ECO:0000313" key="2">
    <source>
        <dbReference type="EMBL" id="KAK7477695.1"/>
    </source>
</evidence>
<dbReference type="Proteomes" id="UP001519460">
    <property type="component" value="Unassembled WGS sequence"/>
</dbReference>
<feature type="region of interest" description="Disordered" evidence="1">
    <location>
        <begin position="100"/>
        <end position="124"/>
    </location>
</feature>
<organism evidence="2 3">
    <name type="scientific">Batillaria attramentaria</name>
    <dbReference type="NCBI Taxonomy" id="370345"/>
    <lineage>
        <taxon>Eukaryota</taxon>
        <taxon>Metazoa</taxon>
        <taxon>Spiralia</taxon>
        <taxon>Lophotrochozoa</taxon>
        <taxon>Mollusca</taxon>
        <taxon>Gastropoda</taxon>
        <taxon>Caenogastropoda</taxon>
        <taxon>Sorbeoconcha</taxon>
        <taxon>Cerithioidea</taxon>
        <taxon>Batillariidae</taxon>
        <taxon>Batillaria</taxon>
    </lineage>
</organism>
<proteinExistence type="predicted"/>
<evidence type="ECO:0000313" key="3">
    <source>
        <dbReference type="Proteomes" id="UP001519460"/>
    </source>
</evidence>
<accession>A0ABD0JRL3</accession>
<name>A0ABD0JRL3_9CAEN</name>
<keyword evidence="3" id="KW-1185">Reference proteome</keyword>
<reference evidence="2 3" key="1">
    <citation type="journal article" date="2023" name="Sci. Data">
        <title>Genome assembly of the Korean intertidal mud-creeper Batillaria attramentaria.</title>
        <authorList>
            <person name="Patra A.K."/>
            <person name="Ho P.T."/>
            <person name="Jun S."/>
            <person name="Lee S.J."/>
            <person name="Kim Y."/>
            <person name="Won Y.J."/>
        </authorList>
    </citation>
    <scope>NUCLEOTIDE SEQUENCE [LARGE SCALE GENOMIC DNA]</scope>
    <source>
        <strain evidence="2">Wonlab-2016</strain>
    </source>
</reference>
<sequence>MVICVRERNALFNRSSMAIQLQKSHKRTLKSELPHLSLSPGYYHYHPPTYNQFHVPYTFLIFNTRPKSPRVAVVMSSFKWNPKQSIDEVPVVLPATGEMKSQHGLGDGKPVSRRECDHVKTSPTNSLKARMEAPILPGQYELRTNRTTDRHGPFAREKENTDNTSGVNASSPWPLIPAAILFIFCDVTPVKLSGLSVCDFLKYQFNA</sequence>
<evidence type="ECO:0000256" key="1">
    <source>
        <dbReference type="SAM" id="MobiDB-lite"/>
    </source>
</evidence>
<dbReference type="AlphaFoldDB" id="A0ABD0JRL3"/>
<protein>
    <submittedName>
        <fullName evidence="2">Uncharacterized protein</fullName>
    </submittedName>
</protein>
<gene>
    <name evidence="2" type="ORF">BaRGS_00031079</name>
</gene>
<feature type="compositionally biased region" description="Basic and acidic residues" evidence="1">
    <location>
        <begin position="110"/>
        <end position="120"/>
    </location>
</feature>
<dbReference type="EMBL" id="JACVVK020000343">
    <property type="protein sequence ID" value="KAK7477695.1"/>
    <property type="molecule type" value="Genomic_DNA"/>
</dbReference>